<keyword evidence="1" id="KW-0812">Transmembrane</keyword>
<feature type="transmembrane region" description="Helical" evidence="1">
    <location>
        <begin position="43"/>
        <end position="67"/>
    </location>
</feature>
<protein>
    <submittedName>
        <fullName evidence="2">Fimbrial assembly protein</fullName>
    </submittedName>
</protein>
<accession>A0A939LN71</accession>
<keyword evidence="1" id="KW-1133">Transmembrane helix</keyword>
<sequence length="230" mass="24424">MTTTAPPAPVRTRAAVPGASPLPQVNLLPPEVRAGRQLGRVKTWLGITVLVVILVAGLLFVSASFAATQAQNELTEVQDTNQALLAEQAQYAEVPRVLGQLSEATEARELGMSTEVLWRPYLRAVAATAPAGVSFDTFGVSAATPTSPAAAPIDPLQMPSVGTLTFTARSLTLPDTADWLEQLAQVPGFSDPWLGSAQITDESGVYYQLTGTVQITDEAYAQRFIDEENS</sequence>
<evidence type="ECO:0000313" key="2">
    <source>
        <dbReference type="EMBL" id="MBO1750449.1"/>
    </source>
</evidence>
<dbReference type="AlphaFoldDB" id="A0A939LN71"/>
<evidence type="ECO:0000313" key="3">
    <source>
        <dbReference type="Proteomes" id="UP000664209"/>
    </source>
</evidence>
<evidence type="ECO:0000256" key="1">
    <source>
        <dbReference type="SAM" id="Phobius"/>
    </source>
</evidence>
<proteinExistence type="predicted"/>
<organism evidence="2 3">
    <name type="scientific">Actinotalea soli</name>
    <dbReference type="NCBI Taxonomy" id="2819234"/>
    <lineage>
        <taxon>Bacteria</taxon>
        <taxon>Bacillati</taxon>
        <taxon>Actinomycetota</taxon>
        <taxon>Actinomycetes</taxon>
        <taxon>Micrococcales</taxon>
        <taxon>Cellulomonadaceae</taxon>
        <taxon>Actinotalea</taxon>
    </lineage>
</organism>
<reference evidence="2" key="1">
    <citation type="submission" date="2021-03" db="EMBL/GenBank/DDBJ databases">
        <title>Actinotalea soli sp. nov., isolated from soil.</title>
        <authorList>
            <person name="Ping W."/>
            <person name="Zhang J."/>
        </authorList>
    </citation>
    <scope>NUCLEOTIDE SEQUENCE</scope>
    <source>
        <strain evidence="2">BY-33</strain>
    </source>
</reference>
<keyword evidence="3" id="KW-1185">Reference proteome</keyword>
<name>A0A939LN71_9CELL</name>
<dbReference type="RefSeq" id="WP_208054100.1">
    <property type="nucleotide sequence ID" value="NZ_JAGEMK010000001.1"/>
</dbReference>
<keyword evidence="1" id="KW-0472">Membrane</keyword>
<dbReference type="EMBL" id="JAGEMK010000001">
    <property type="protein sequence ID" value="MBO1750449.1"/>
    <property type="molecule type" value="Genomic_DNA"/>
</dbReference>
<gene>
    <name evidence="2" type="ORF">J4G33_01370</name>
</gene>
<dbReference type="Proteomes" id="UP000664209">
    <property type="component" value="Unassembled WGS sequence"/>
</dbReference>
<comment type="caution">
    <text evidence="2">The sequence shown here is derived from an EMBL/GenBank/DDBJ whole genome shotgun (WGS) entry which is preliminary data.</text>
</comment>